<dbReference type="SUPFAM" id="SSF88946">
    <property type="entry name" value="Sigma2 domain of RNA polymerase sigma factors"/>
    <property type="match status" value="1"/>
</dbReference>
<dbReference type="Gene3D" id="3.10.450.50">
    <property type="match status" value="1"/>
</dbReference>
<comment type="similarity">
    <text evidence="1 7">Belongs to the sigma-70 factor family. ECF subfamily.</text>
</comment>
<dbReference type="InterPro" id="IPR032710">
    <property type="entry name" value="NTF2-like_dom_sf"/>
</dbReference>
<gene>
    <name evidence="11" type="ORF">GCM10009745_24700</name>
</gene>
<keyword evidence="6 7" id="KW-0804">Transcription</keyword>
<dbReference type="PROSITE" id="PS01063">
    <property type="entry name" value="SIGMA70_ECF"/>
    <property type="match status" value="1"/>
</dbReference>
<evidence type="ECO:0000256" key="7">
    <source>
        <dbReference type="RuleBase" id="RU000716"/>
    </source>
</evidence>
<evidence type="ECO:0000259" key="8">
    <source>
        <dbReference type="Pfam" id="PF04542"/>
    </source>
</evidence>
<dbReference type="InterPro" id="IPR013324">
    <property type="entry name" value="RNA_pol_sigma_r3/r4-like"/>
</dbReference>
<sequence>MSLQTEEFEARTEPHRGELVAFCYRMLGSLHDAEDVVQETFLRAWRGYGEFEFRASIRTWLFRIATNQCLNLLQHSSRRLIPSALGSPGDPREIAPAASDLPWLEPFPDLLFAPPPADPGVLVVERQSLRLALVAALQYLPPRQRAVLVLREAFGWPAAEVAELLGTTAAAVNSALQRARAELTRAAPDEELLTEPAESDRRALLDQYATAFEKADLESLNRLLADEVRWEMPPIPTWFEGRDDVLELLRRKLDPRAKRRLVPVSANAQPGFAVYDEVGGRLRAHMLQVVTIGSGGIRAIHSFHRPDLFPSFGLPLQTTVGLP</sequence>
<evidence type="ECO:0000256" key="1">
    <source>
        <dbReference type="ARBA" id="ARBA00010641"/>
    </source>
</evidence>
<dbReference type="CDD" id="cd06171">
    <property type="entry name" value="Sigma70_r4"/>
    <property type="match status" value="1"/>
</dbReference>
<evidence type="ECO:0000256" key="6">
    <source>
        <dbReference type="ARBA" id="ARBA00023163"/>
    </source>
</evidence>
<feature type="domain" description="RNA polymerase sigma-70 region 2" evidence="8">
    <location>
        <begin position="14"/>
        <end position="78"/>
    </location>
</feature>
<dbReference type="InterPro" id="IPR014284">
    <property type="entry name" value="RNA_pol_sigma-70_dom"/>
</dbReference>
<evidence type="ECO:0000259" key="10">
    <source>
        <dbReference type="Pfam" id="PF12680"/>
    </source>
</evidence>
<keyword evidence="4 7" id="KW-0731">Sigma factor</keyword>
<evidence type="ECO:0000256" key="3">
    <source>
        <dbReference type="ARBA" id="ARBA00023015"/>
    </source>
</evidence>
<dbReference type="InterPro" id="IPR039425">
    <property type="entry name" value="RNA_pol_sigma-70-like"/>
</dbReference>
<evidence type="ECO:0000256" key="2">
    <source>
        <dbReference type="ARBA" id="ARBA00011344"/>
    </source>
</evidence>
<dbReference type="EMBL" id="BAAANF010000008">
    <property type="protein sequence ID" value="GAA1679841.1"/>
    <property type="molecule type" value="Genomic_DNA"/>
</dbReference>
<feature type="domain" description="RNA polymerase sigma factor 70 region 4 type 2" evidence="9">
    <location>
        <begin position="131"/>
        <end position="183"/>
    </location>
</feature>
<dbReference type="Pfam" id="PF12680">
    <property type="entry name" value="SnoaL_2"/>
    <property type="match status" value="1"/>
</dbReference>
<dbReference type="NCBIfam" id="TIGR02937">
    <property type="entry name" value="sigma70-ECF"/>
    <property type="match status" value="1"/>
</dbReference>
<dbReference type="PANTHER" id="PTHR43133">
    <property type="entry name" value="RNA POLYMERASE ECF-TYPE SIGMA FACTO"/>
    <property type="match status" value="1"/>
</dbReference>
<dbReference type="Pfam" id="PF04542">
    <property type="entry name" value="Sigma70_r2"/>
    <property type="match status" value="1"/>
</dbReference>
<dbReference type="Pfam" id="PF08281">
    <property type="entry name" value="Sigma70_r4_2"/>
    <property type="match status" value="1"/>
</dbReference>
<comment type="caution">
    <text evidence="11">The sequence shown here is derived from an EMBL/GenBank/DDBJ whole genome shotgun (WGS) entry which is preliminary data.</text>
</comment>
<proteinExistence type="inferred from homology"/>
<name>A0ABN2H0A9_9ACTN</name>
<dbReference type="PANTHER" id="PTHR43133:SF65">
    <property type="entry name" value="ECF RNA POLYMERASE SIGMA FACTOR SIGG"/>
    <property type="match status" value="1"/>
</dbReference>
<dbReference type="NCBIfam" id="NF006089">
    <property type="entry name" value="PRK08241.1"/>
    <property type="match status" value="1"/>
</dbReference>
<dbReference type="InterPro" id="IPR013249">
    <property type="entry name" value="RNA_pol_sigma70_r4_t2"/>
</dbReference>
<dbReference type="InterPro" id="IPR037401">
    <property type="entry name" value="SnoaL-like"/>
</dbReference>
<dbReference type="Proteomes" id="UP001500280">
    <property type="component" value="Unassembled WGS sequence"/>
</dbReference>
<dbReference type="InterPro" id="IPR014305">
    <property type="entry name" value="RNA_pol_sigma-G_actinobac"/>
</dbReference>
<dbReference type="InterPro" id="IPR007627">
    <property type="entry name" value="RNA_pol_sigma70_r2"/>
</dbReference>
<evidence type="ECO:0000313" key="11">
    <source>
        <dbReference type="EMBL" id="GAA1679841.1"/>
    </source>
</evidence>
<comment type="subunit">
    <text evidence="2">Interacts transiently with the RNA polymerase catalytic core formed by RpoA, RpoB, RpoC and RpoZ (2 alpha, 1 beta, 1 beta' and 1 omega subunit) to form the RNA polymerase holoenzyme that can initiate transcription.</text>
</comment>
<evidence type="ECO:0000256" key="5">
    <source>
        <dbReference type="ARBA" id="ARBA00023125"/>
    </source>
</evidence>
<protein>
    <recommendedName>
        <fullName evidence="7">RNA polymerase sigma factor</fullName>
    </recommendedName>
</protein>
<reference evidence="11 12" key="1">
    <citation type="journal article" date="2019" name="Int. J. Syst. Evol. Microbiol.">
        <title>The Global Catalogue of Microorganisms (GCM) 10K type strain sequencing project: providing services to taxonomists for standard genome sequencing and annotation.</title>
        <authorList>
            <consortium name="The Broad Institute Genomics Platform"/>
            <consortium name="The Broad Institute Genome Sequencing Center for Infectious Disease"/>
            <person name="Wu L."/>
            <person name="Ma J."/>
        </authorList>
    </citation>
    <scope>NUCLEOTIDE SEQUENCE [LARGE SCALE GENOMIC DNA]</scope>
    <source>
        <strain evidence="11 12">JCM 14307</strain>
    </source>
</reference>
<accession>A0ABN2H0A9</accession>
<dbReference type="InterPro" id="IPR036388">
    <property type="entry name" value="WH-like_DNA-bd_sf"/>
</dbReference>
<dbReference type="SUPFAM" id="SSF54427">
    <property type="entry name" value="NTF2-like"/>
    <property type="match status" value="1"/>
</dbReference>
<evidence type="ECO:0000256" key="4">
    <source>
        <dbReference type="ARBA" id="ARBA00023082"/>
    </source>
</evidence>
<dbReference type="Gene3D" id="1.10.10.10">
    <property type="entry name" value="Winged helix-like DNA-binding domain superfamily/Winged helix DNA-binding domain"/>
    <property type="match status" value="1"/>
</dbReference>
<dbReference type="InterPro" id="IPR000838">
    <property type="entry name" value="RNA_pol_sigma70_ECF_CS"/>
</dbReference>
<feature type="domain" description="SnoaL-like" evidence="10">
    <location>
        <begin position="206"/>
        <end position="275"/>
    </location>
</feature>
<dbReference type="RefSeq" id="WP_344149657.1">
    <property type="nucleotide sequence ID" value="NZ_BAAANF010000008.1"/>
</dbReference>
<evidence type="ECO:0000313" key="12">
    <source>
        <dbReference type="Proteomes" id="UP001500280"/>
    </source>
</evidence>
<dbReference type="Gene3D" id="1.10.1740.10">
    <property type="match status" value="1"/>
</dbReference>
<dbReference type="SUPFAM" id="SSF88659">
    <property type="entry name" value="Sigma3 and sigma4 domains of RNA polymerase sigma factors"/>
    <property type="match status" value="1"/>
</dbReference>
<dbReference type="InterPro" id="IPR013325">
    <property type="entry name" value="RNA_pol_sigma_r2"/>
</dbReference>
<evidence type="ECO:0000259" key="9">
    <source>
        <dbReference type="Pfam" id="PF08281"/>
    </source>
</evidence>
<keyword evidence="3 7" id="KW-0805">Transcription regulation</keyword>
<keyword evidence="5 7" id="KW-0238">DNA-binding</keyword>
<keyword evidence="12" id="KW-1185">Reference proteome</keyword>
<organism evidence="11 12">
    <name type="scientific">Kribbella yunnanensis</name>
    <dbReference type="NCBI Taxonomy" id="190194"/>
    <lineage>
        <taxon>Bacteria</taxon>
        <taxon>Bacillati</taxon>
        <taxon>Actinomycetota</taxon>
        <taxon>Actinomycetes</taxon>
        <taxon>Propionibacteriales</taxon>
        <taxon>Kribbellaceae</taxon>
        <taxon>Kribbella</taxon>
    </lineage>
</organism>
<dbReference type="NCBIfam" id="TIGR02960">
    <property type="entry name" value="SigX5"/>
    <property type="match status" value="1"/>
</dbReference>